<evidence type="ECO:0000313" key="1">
    <source>
        <dbReference type="EMBL" id="QIB67142.1"/>
    </source>
</evidence>
<dbReference type="EMBL" id="CP048711">
    <property type="protein sequence ID" value="QIB67142.1"/>
    <property type="molecule type" value="Genomic_DNA"/>
</dbReference>
<dbReference type="KEGG" id="kim:G3T16_18790"/>
<name>A0A6C0U4R8_9GAMM</name>
<gene>
    <name evidence="1" type="ORF">G3T16_18790</name>
</gene>
<organism evidence="1 2">
    <name type="scientific">Kineobactrum salinum</name>
    <dbReference type="NCBI Taxonomy" id="2708301"/>
    <lineage>
        <taxon>Bacteria</taxon>
        <taxon>Pseudomonadati</taxon>
        <taxon>Pseudomonadota</taxon>
        <taxon>Gammaproteobacteria</taxon>
        <taxon>Cellvibrionales</taxon>
        <taxon>Halieaceae</taxon>
        <taxon>Kineobactrum</taxon>
    </lineage>
</organism>
<reference evidence="1 2" key="1">
    <citation type="submission" date="2020-02" db="EMBL/GenBank/DDBJ databases">
        <title>Genome sequencing for Kineobactrum sp. M2.</title>
        <authorList>
            <person name="Park S.-J."/>
        </authorList>
    </citation>
    <scope>NUCLEOTIDE SEQUENCE [LARGE SCALE GENOMIC DNA]</scope>
    <source>
        <strain evidence="1 2">M2</strain>
    </source>
</reference>
<sequence length="133" mass="15779">MCMIDDADERCTVLHEKQQRARKEHVCAECHRTIGKGEVYLNEGLLFEGKINTHKTCAHCLVVRSWISKECGGWIYGEIKEDFEEHARNPFYEETLNYLCSGIQRRWRCQHEQLLPVSERPMTTHEREKETLR</sequence>
<proteinExistence type="predicted"/>
<keyword evidence="2" id="KW-1185">Reference proteome</keyword>
<dbReference type="Proteomes" id="UP000477680">
    <property type="component" value="Chromosome"/>
</dbReference>
<dbReference type="AlphaFoldDB" id="A0A6C0U4R8"/>
<dbReference type="RefSeq" id="WP_163496569.1">
    <property type="nucleotide sequence ID" value="NZ_CP048711.1"/>
</dbReference>
<accession>A0A6C0U4R8</accession>
<protein>
    <submittedName>
        <fullName evidence="1">Uncharacterized protein</fullName>
    </submittedName>
</protein>
<evidence type="ECO:0000313" key="2">
    <source>
        <dbReference type="Proteomes" id="UP000477680"/>
    </source>
</evidence>